<comment type="similarity">
    <text evidence="1">Belongs to the metallo-dependent hydrolases superfamily.</text>
</comment>
<feature type="domain" description="Amidohydrolase-related" evidence="2">
    <location>
        <begin position="3"/>
        <end position="273"/>
    </location>
</feature>
<protein>
    <submittedName>
        <fullName evidence="3">Amidohydrolase family protein</fullName>
    </submittedName>
</protein>
<organism evidence="3 4">
    <name type="scientific">Thalassotalea nanhaiensis</name>
    <dbReference type="NCBI Taxonomy" id="3065648"/>
    <lineage>
        <taxon>Bacteria</taxon>
        <taxon>Pseudomonadati</taxon>
        <taxon>Pseudomonadota</taxon>
        <taxon>Gammaproteobacteria</taxon>
        <taxon>Alteromonadales</taxon>
        <taxon>Colwelliaceae</taxon>
        <taxon>Thalassotalea</taxon>
    </lineage>
</organism>
<dbReference type="Pfam" id="PF04909">
    <property type="entry name" value="Amidohydro_2"/>
    <property type="match status" value="1"/>
</dbReference>
<proteinExistence type="inferred from homology"/>
<dbReference type="Gene3D" id="3.20.20.140">
    <property type="entry name" value="Metal-dependent hydrolases"/>
    <property type="match status" value="1"/>
</dbReference>
<dbReference type="InterPro" id="IPR032466">
    <property type="entry name" value="Metal_Hydrolase"/>
</dbReference>
<dbReference type="SUPFAM" id="SSF51556">
    <property type="entry name" value="Metallo-dependent hydrolases"/>
    <property type="match status" value="1"/>
</dbReference>
<name>A0ABY9TKC9_9GAMM</name>
<evidence type="ECO:0000313" key="4">
    <source>
        <dbReference type="Proteomes" id="UP001248581"/>
    </source>
</evidence>
<dbReference type="InterPro" id="IPR052350">
    <property type="entry name" value="Metallo-dep_Lactonases"/>
</dbReference>
<dbReference type="PANTHER" id="PTHR43569">
    <property type="entry name" value="AMIDOHYDROLASE"/>
    <property type="match status" value="1"/>
</dbReference>
<reference evidence="4" key="1">
    <citation type="submission" date="2023-09" db="EMBL/GenBank/DDBJ databases">
        <authorList>
            <person name="Li S."/>
            <person name="Li X."/>
            <person name="Zhang C."/>
            <person name="Zhao Z."/>
        </authorList>
    </citation>
    <scope>NUCLEOTIDE SEQUENCE [LARGE SCALE GENOMIC DNA]</scope>
    <source>
        <strain evidence="4">SQ345</strain>
    </source>
</reference>
<dbReference type="Proteomes" id="UP001248581">
    <property type="component" value="Chromosome"/>
</dbReference>
<sequence length="275" mass="31542">MRIDSHQHFWQVSRGDYDWLTPELESLYRDFQPIDIKPLLSDAKVSKTILVQAAETTAETEYLLELASEHDFIAGVVGWINMESEQGLLDLQRFSQNPFFKGIRPMLQDIDDVNWILKPELAPIFDMLIAKELTFDALILPKHLDVLSILIKRYPNLKVVIDHGAKPSIESGLTTQWYEKISSIARNPSVYCKLSGLVTEAGINPELDKISPYMQHLLLCFGAERLMWGSDWPVVYLSSNYSSWTKQVETFVKSLTTQQQENIWAATAQKFYAIQ</sequence>
<accession>A0ABY9TKC9</accession>
<dbReference type="PANTHER" id="PTHR43569:SF2">
    <property type="entry name" value="AMIDOHYDROLASE-RELATED DOMAIN-CONTAINING PROTEIN"/>
    <property type="match status" value="1"/>
</dbReference>
<evidence type="ECO:0000259" key="2">
    <source>
        <dbReference type="Pfam" id="PF04909"/>
    </source>
</evidence>
<dbReference type="EMBL" id="CP134146">
    <property type="protein sequence ID" value="WNC68225.1"/>
    <property type="molecule type" value="Genomic_DNA"/>
</dbReference>
<dbReference type="InterPro" id="IPR006680">
    <property type="entry name" value="Amidohydro-rel"/>
</dbReference>
<evidence type="ECO:0000313" key="3">
    <source>
        <dbReference type="EMBL" id="WNC68225.1"/>
    </source>
</evidence>
<gene>
    <name evidence="3" type="ORF">RI845_17070</name>
</gene>
<dbReference type="RefSeq" id="WP_348387382.1">
    <property type="nucleotide sequence ID" value="NZ_CP134146.1"/>
</dbReference>
<keyword evidence="4" id="KW-1185">Reference proteome</keyword>
<evidence type="ECO:0000256" key="1">
    <source>
        <dbReference type="ARBA" id="ARBA00038310"/>
    </source>
</evidence>